<evidence type="ECO:0000313" key="3">
    <source>
        <dbReference type="Proteomes" id="UP000199165"/>
    </source>
</evidence>
<dbReference type="EMBL" id="FPAT01000011">
    <property type="protein sequence ID" value="SFT86229.1"/>
    <property type="molecule type" value="Genomic_DNA"/>
</dbReference>
<gene>
    <name evidence="2" type="ORF">SAMN04487904_11136</name>
</gene>
<evidence type="ECO:0000313" key="2">
    <source>
        <dbReference type="EMBL" id="SFT86229.1"/>
    </source>
</evidence>
<keyword evidence="3" id="KW-1185">Reference proteome</keyword>
<organism evidence="2 3">
    <name type="scientific">Actinopolyspora righensis</name>
    <dbReference type="NCBI Taxonomy" id="995060"/>
    <lineage>
        <taxon>Bacteria</taxon>
        <taxon>Bacillati</taxon>
        <taxon>Actinomycetota</taxon>
        <taxon>Actinomycetes</taxon>
        <taxon>Actinopolysporales</taxon>
        <taxon>Actinopolysporaceae</taxon>
        <taxon>Actinopolyspora</taxon>
        <taxon>Actinopolyspora alba group</taxon>
    </lineage>
</organism>
<dbReference type="AlphaFoldDB" id="A0A1I7BGA9"/>
<feature type="region of interest" description="Disordered" evidence="1">
    <location>
        <begin position="123"/>
        <end position="167"/>
    </location>
</feature>
<sequence>MLLPFLVAILRLVLGRCGVRVRDRDPTSGTARPSAGTAGVGTDPLSKPGRHGWFASVFESKWHACPANTEAREGLRALCGHLARHGPFRSRASSGPPDDDERSVCDACLHVIGYLPPRLPRLRPVRVEDSDSDPAWPATDPDNPSGHEAPGSSHLPGTGHHDTRPAA</sequence>
<accession>A0A1I7BGA9</accession>
<dbReference type="Proteomes" id="UP000199165">
    <property type="component" value="Unassembled WGS sequence"/>
</dbReference>
<evidence type="ECO:0000256" key="1">
    <source>
        <dbReference type="SAM" id="MobiDB-lite"/>
    </source>
</evidence>
<feature type="region of interest" description="Disordered" evidence="1">
    <location>
        <begin position="23"/>
        <end position="44"/>
    </location>
</feature>
<dbReference type="STRING" id="995060.SAMN04487904_11136"/>
<protein>
    <submittedName>
        <fullName evidence="2">Uncharacterized protein</fullName>
    </submittedName>
</protein>
<reference evidence="3" key="1">
    <citation type="submission" date="2016-10" db="EMBL/GenBank/DDBJ databases">
        <authorList>
            <person name="Varghese N."/>
            <person name="Submissions S."/>
        </authorList>
    </citation>
    <scope>NUCLEOTIDE SEQUENCE [LARGE SCALE GENOMIC DNA]</scope>
    <source>
        <strain evidence="3">DSM 45501</strain>
    </source>
</reference>
<proteinExistence type="predicted"/>
<name>A0A1I7BGA9_9ACTN</name>